<dbReference type="Proteomes" id="UP000467700">
    <property type="component" value="Unassembled WGS sequence"/>
</dbReference>
<comment type="caution">
    <text evidence="1">The sequence shown here is derived from an EMBL/GenBank/DDBJ whole genome shotgun (WGS) entry which is preliminary data.</text>
</comment>
<proteinExistence type="predicted"/>
<reference evidence="1 2" key="1">
    <citation type="submission" date="2020-01" db="EMBL/GenBank/DDBJ databases">
        <authorList>
            <person name="Gupta K D."/>
        </authorList>
    </citation>
    <scope>NUCLEOTIDE SEQUENCE [LARGE SCALE GENOMIC DNA]</scope>
</reference>
<gene>
    <name evidence="1" type="ORF">AAE3_LOCUS11164</name>
</gene>
<name>A0A8S0XYT3_CYCAE</name>
<organism evidence="1 2">
    <name type="scientific">Cyclocybe aegerita</name>
    <name type="common">Black poplar mushroom</name>
    <name type="synonym">Agrocybe aegerita</name>
    <dbReference type="NCBI Taxonomy" id="1973307"/>
    <lineage>
        <taxon>Eukaryota</taxon>
        <taxon>Fungi</taxon>
        <taxon>Dikarya</taxon>
        <taxon>Basidiomycota</taxon>
        <taxon>Agaricomycotina</taxon>
        <taxon>Agaricomycetes</taxon>
        <taxon>Agaricomycetidae</taxon>
        <taxon>Agaricales</taxon>
        <taxon>Agaricineae</taxon>
        <taxon>Bolbitiaceae</taxon>
        <taxon>Cyclocybe</taxon>
    </lineage>
</organism>
<keyword evidence="2" id="KW-1185">Reference proteome</keyword>
<dbReference type="EMBL" id="CACVBS010000072">
    <property type="protein sequence ID" value="CAA7268921.1"/>
    <property type="molecule type" value="Genomic_DNA"/>
</dbReference>
<evidence type="ECO:0000313" key="2">
    <source>
        <dbReference type="Proteomes" id="UP000467700"/>
    </source>
</evidence>
<evidence type="ECO:0000313" key="1">
    <source>
        <dbReference type="EMBL" id="CAA7268921.1"/>
    </source>
</evidence>
<dbReference type="AlphaFoldDB" id="A0A8S0XYT3"/>
<accession>A0A8S0XYT3</accession>
<sequence length="205" mass="22920">MLGVALRGTPKAQQTVVYKPPEGWRVTWPTSDANYPPTFDILMTAPNERRRFVTFRFSESSIRKSSVQRPSLPHSLDLKGIFNSIHALPQSTSTTTHHRKFETAQDNRLGHYGQEESLCTLSSPRRSLPEAIAMRVDSQGLGDWNVDQVVGAKEYEGRTVDDDDDGLVLSNDRSTQEVCPTFAVESVCDDVLNHFSGSHILKISM</sequence>
<protein>
    <submittedName>
        <fullName evidence="1">Uncharacterized protein</fullName>
    </submittedName>
</protein>